<dbReference type="OrthoDB" id="21615at2759"/>
<dbReference type="PANTHER" id="PTHR22981:SF7">
    <property type="entry name" value="3-HYDROXYISOBUTYRATE DEHYDROGENASE, MITOCHONDRIAL"/>
    <property type="match status" value="1"/>
</dbReference>
<dbReference type="InterPro" id="IPR029154">
    <property type="entry name" value="HIBADH-like_NADP-bd"/>
</dbReference>
<dbReference type="GO" id="GO:0051287">
    <property type="term" value="F:NAD binding"/>
    <property type="evidence" value="ECO:0007669"/>
    <property type="project" value="InterPro"/>
</dbReference>
<evidence type="ECO:0000256" key="2">
    <source>
        <dbReference type="ARBA" id="ARBA00023027"/>
    </source>
</evidence>
<gene>
    <name evidence="6" type="ORF">OSTQU699_LOCUS4560</name>
</gene>
<keyword evidence="1" id="KW-0560">Oxidoreductase</keyword>
<dbReference type="GO" id="GO:0005739">
    <property type="term" value="C:mitochondrion"/>
    <property type="evidence" value="ECO:0007669"/>
    <property type="project" value="TreeGrafter"/>
</dbReference>
<dbReference type="PANTHER" id="PTHR22981">
    <property type="entry name" value="3-HYDROXYISOBUTYRATE DEHYDROGENASE-RELATED"/>
    <property type="match status" value="1"/>
</dbReference>
<dbReference type="GO" id="GO:0008442">
    <property type="term" value="F:3-hydroxyisobutyrate dehydrogenase activity"/>
    <property type="evidence" value="ECO:0007669"/>
    <property type="project" value="TreeGrafter"/>
</dbReference>
<proteinExistence type="predicted"/>
<evidence type="ECO:0008006" key="8">
    <source>
        <dbReference type="Google" id="ProtNLM"/>
    </source>
</evidence>
<keyword evidence="2" id="KW-0520">NAD</keyword>
<comment type="caution">
    <text evidence="6">The sequence shown here is derived from an EMBL/GenBank/DDBJ whole genome shotgun (WGS) entry which is preliminary data.</text>
</comment>
<dbReference type="InterPro" id="IPR013328">
    <property type="entry name" value="6PGD_dom2"/>
</dbReference>
<evidence type="ECO:0000259" key="4">
    <source>
        <dbReference type="Pfam" id="PF03446"/>
    </source>
</evidence>
<dbReference type="Gene3D" id="1.10.1040.10">
    <property type="entry name" value="N-(1-d-carboxylethyl)-l-norvaline Dehydrogenase, domain 2"/>
    <property type="match status" value="1"/>
</dbReference>
<dbReference type="GO" id="GO:0050661">
    <property type="term" value="F:NADP binding"/>
    <property type="evidence" value="ECO:0007669"/>
    <property type="project" value="InterPro"/>
</dbReference>
<dbReference type="EMBL" id="CAJHUC010000970">
    <property type="protein sequence ID" value="CAD7699202.1"/>
    <property type="molecule type" value="Genomic_DNA"/>
</dbReference>
<feature type="non-terminal residue" evidence="6">
    <location>
        <position position="131"/>
    </location>
</feature>
<keyword evidence="7" id="KW-1185">Reference proteome</keyword>
<name>A0A8S1J6Q0_9CHLO</name>
<dbReference type="Proteomes" id="UP000708148">
    <property type="component" value="Unassembled WGS sequence"/>
</dbReference>
<evidence type="ECO:0000259" key="5">
    <source>
        <dbReference type="Pfam" id="PF14833"/>
    </source>
</evidence>
<dbReference type="InterPro" id="IPR006115">
    <property type="entry name" value="6PGDH_NADP-bd"/>
</dbReference>
<feature type="signal peptide" evidence="3">
    <location>
        <begin position="1"/>
        <end position="20"/>
    </location>
</feature>
<feature type="domain" description="6-phosphogluconate dehydrogenase NADP-binding" evidence="4">
    <location>
        <begin position="14"/>
        <end position="52"/>
    </location>
</feature>
<dbReference type="AlphaFoldDB" id="A0A8S1J6Q0"/>
<protein>
    <recommendedName>
        <fullName evidence="8">3-hydroxyisobutyrate dehydrogenase</fullName>
    </recommendedName>
</protein>
<dbReference type="GO" id="GO:0006574">
    <property type="term" value="P:L-valine catabolic process"/>
    <property type="evidence" value="ECO:0007669"/>
    <property type="project" value="TreeGrafter"/>
</dbReference>
<feature type="chain" id="PRO_5035727599" description="3-hydroxyisobutyrate dehydrogenase" evidence="3">
    <location>
        <begin position="21"/>
        <end position="131"/>
    </location>
</feature>
<evidence type="ECO:0000256" key="3">
    <source>
        <dbReference type="SAM" id="SignalP"/>
    </source>
</evidence>
<evidence type="ECO:0000313" key="6">
    <source>
        <dbReference type="EMBL" id="CAD7699202.1"/>
    </source>
</evidence>
<evidence type="ECO:0000256" key="1">
    <source>
        <dbReference type="ARBA" id="ARBA00023002"/>
    </source>
</evidence>
<keyword evidence="3" id="KW-0732">Signal</keyword>
<sequence>MPCMFSRLTAALQGVAGADAASLTFMVGGSGTDVQAARPVLSALGSKIVHCGGPGCGQVVKLVNNLILAVSMIGVAEGMNLGARLGVDPITLAAVINSSSARCWSSETYNPVPGITEGAPAGRGYTGGFGS</sequence>
<accession>A0A8S1J6Q0</accession>
<dbReference type="SUPFAM" id="SSF48179">
    <property type="entry name" value="6-phosphogluconate dehydrogenase C-terminal domain-like"/>
    <property type="match status" value="1"/>
</dbReference>
<evidence type="ECO:0000313" key="7">
    <source>
        <dbReference type="Proteomes" id="UP000708148"/>
    </source>
</evidence>
<dbReference type="Pfam" id="PF14833">
    <property type="entry name" value="NAD_binding_11"/>
    <property type="match status" value="1"/>
</dbReference>
<reference evidence="6" key="1">
    <citation type="submission" date="2020-12" db="EMBL/GenBank/DDBJ databases">
        <authorList>
            <person name="Iha C."/>
        </authorList>
    </citation>
    <scope>NUCLEOTIDE SEQUENCE</scope>
</reference>
<dbReference type="Pfam" id="PF03446">
    <property type="entry name" value="NAD_binding_2"/>
    <property type="match status" value="1"/>
</dbReference>
<dbReference type="Gene3D" id="3.40.50.720">
    <property type="entry name" value="NAD(P)-binding Rossmann-like Domain"/>
    <property type="match status" value="1"/>
</dbReference>
<organism evidence="6 7">
    <name type="scientific">Ostreobium quekettii</name>
    <dbReference type="NCBI Taxonomy" id="121088"/>
    <lineage>
        <taxon>Eukaryota</taxon>
        <taxon>Viridiplantae</taxon>
        <taxon>Chlorophyta</taxon>
        <taxon>core chlorophytes</taxon>
        <taxon>Ulvophyceae</taxon>
        <taxon>TCBD clade</taxon>
        <taxon>Bryopsidales</taxon>
        <taxon>Ostreobineae</taxon>
        <taxon>Ostreobiaceae</taxon>
        <taxon>Ostreobium</taxon>
    </lineage>
</organism>
<dbReference type="InterPro" id="IPR008927">
    <property type="entry name" value="6-PGluconate_DH-like_C_sf"/>
</dbReference>
<feature type="domain" description="3-hydroxyisobutyrate dehydrogenase-like NAD-binding" evidence="5">
    <location>
        <begin position="55"/>
        <end position="110"/>
    </location>
</feature>